<dbReference type="EMBL" id="WIND01000008">
    <property type="protein sequence ID" value="MSU90224.1"/>
    <property type="molecule type" value="Genomic_DNA"/>
</dbReference>
<name>A0A6L5Z2H7_9RHOB</name>
<proteinExistence type="predicted"/>
<dbReference type="Proteomes" id="UP000474957">
    <property type="component" value="Unassembled WGS sequence"/>
</dbReference>
<reference evidence="1 2" key="1">
    <citation type="submission" date="2019-10" db="EMBL/GenBank/DDBJ databases">
        <title>Cognatihalovulum marinum gen. nov. sp. nov., a new member of the family Rhodobacteraceae isolated from deep seawater of the Northwest Indian Ocean.</title>
        <authorList>
            <person name="Ruan C."/>
            <person name="Wang J."/>
            <person name="Zheng X."/>
            <person name="Song L."/>
            <person name="Zhu Y."/>
            <person name="Huang Y."/>
            <person name="Lu Z."/>
            <person name="Du W."/>
            <person name="Huang L."/>
            <person name="Dai X."/>
        </authorList>
    </citation>
    <scope>NUCLEOTIDE SEQUENCE [LARGE SCALE GENOMIC DNA]</scope>
    <source>
        <strain evidence="1 2">2CG4</strain>
    </source>
</reference>
<dbReference type="RefSeq" id="WP_154446717.1">
    <property type="nucleotide sequence ID" value="NZ_WIND01000008.1"/>
</dbReference>
<organism evidence="1 2">
    <name type="scientific">Halovulum marinum</name>
    <dbReference type="NCBI Taxonomy" id="2662447"/>
    <lineage>
        <taxon>Bacteria</taxon>
        <taxon>Pseudomonadati</taxon>
        <taxon>Pseudomonadota</taxon>
        <taxon>Alphaproteobacteria</taxon>
        <taxon>Rhodobacterales</taxon>
        <taxon>Paracoccaceae</taxon>
        <taxon>Halovulum</taxon>
    </lineage>
</organism>
<evidence type="ECO:0000313" key="2">
    <source>
        <dbReference type="Proteomes" id="UP000474957"/>
    </source>
</evidence>
<sequence>MVEDDQWRALFATLEIDPNGVELSFKFTPKVGTASHRGSDKIAFAMIDSEEIRTISSENEALFYIRAVMVDQADQPAFDIPGIYPDSTPWTENRKKAWLRVAARVSERTGQHYVIIPQHHALTRKIVRVRVKVVTGRSRWSPGYLFPRLPCPPVAVVKNGSYVSLRKADLRERAGWTRVEGP</sequence>
<gene>
    <name evidence="1" type="ORF">GE300_11440</name>
</gene>
<protein>
    <submittedName>
        <fullName evidence="1">Uncharacterized protein</fullName>
    </submittedName>
</protein>
<keyword evidence="2" id="KW-1185">Reference proteome</keyword>
<accession>A0A6L5Z2H7</accession>
<evidence type="ECO:0000313" key="1">
    <source>
        <dbReference type="EMBL" id="MSU90224.1"/>
    </source>
</evidence>
<dbReference type="AlphaFoldDB" id="A0A6L5Z2H7"/>
<comment type="caution">
    <text evidence="1">The sequence shown here is derived from an EMBL/GenBank/DDBJ whole genome shotgun (WGS) entry which is preliminary data.</text>
</comment>